<dbReference type="NCBIfam" id="TIGR01209">
    <property type="entry name" value="RNA ligase"/>
    <property type="match status" value="1"/>
</dbReference>
<evidence type="ECO:0000259" key="2">
    <source>
        <dbReference type="Pfam" id="PF18330"/>
    </source>
</evidence>
<name>A0A4Y8PDX0_9BACT</name>
<dbReference type="CDD" id="cd07894">
    <property type="entry name" value="Adenylation_RNA_ligase"/>
    <property type="match status" value="1"/>
</dbReference>
<proteinExistence type="predicted"/>
<keyword evidence="3" id="KW-0436">Ligase</keyword>
<dbReference type="RefSeq" id="WP_134439761.1">
    <property type="nucleotide sequence ID" value="NZ_LXQC01000124.1"/>
</dbReference>
<dbReference type="AlphaFoldDB" id="A0A4Y8PDX0"/>
<accession>A0A4Y8PDX0</accession>
<dbReference type="InterPro" id="IPR001072">
    <property type="entry name" value="RNA_ligase_Pab1020"/>
</dbReference>
<sequence length="367" mass="43004">MYEELFEEILRSKKGVLGKFWEHTYLRLTHAYGGWPEGTVFLKDLAVSGFPKIGRINALVPGLKKQFASCSFWMEEKVDGYNVRIFHYQGKILCATRGGFICPFSTDRIMDLMSADIFNDYPTLVLCGEITGPENPYIEGPSPLVDEDIKLFIFDIAKLPTFEFLPQQQKQELLYRYGLPSVKNFGLFENRQEDFEKIKKILLNLHYEYREGVVFKEEPSGRRAKYVTANSDLNDIAVFSRKIMDISPNYFIDRMLRYVLFLIDMGIIEENGWEEKLGKAFVSSIKEVLNYLKENGKSSRLFRCRFRNPQNAQHFIDHLKHIPRHEEHIVVKGFFKDKEYWILEFEKIYPSTGDSLRNWLSGALRFD</sequence>
<reference evidence="3 4" key="1">
    <citation type="submission" date="2016-05" db="EMBL/GenBank/DDBJ databases">
        <title>Diversity and Homogeneity among Thermoacidophilic Verrucomicrobia Methanotrophs Linked with Geographical Origin.</title>
        <authorList>
            <person name="Erikstad H.-A."/>
            <person name="Smestad N.B."/>
            <person name="Ceballos R.M."/>
            <person name="Birkeland N.-K."/>
        </authorList>
    </citation>
    <scope>NUCLEOTIDE SEQUENCE [LARGE SCALE GENOMIC DNA]</scope>
    <source>
        <strain evidence="3 4">Phi</strain>
    </source>
</reference>
<dbReference type="Gene3D" id="3.30.470.30">
    <property type="entry name" value="DNA ligase/mRNA capping enzyme"/>
    <property type="match status" value="1"/>
</dbReference>
<dbReference type="EMBL" id="LXQC01000124">
    <property type="protein sequence ID" value="TFE69576.1"/>
    <property type="molecule type" value="Genomic_DNA"/>
</dbReference>
<dbReference type="Gene3D" id="3.30.1490.70">
    <property type="match status" value="1"/>
</dbReference>
<evidence type="ECO:0000313" key="3">
    <source>
        <dbReference type="EMBL" id="TFE69576.1"/>
    </source>
</evidence>
<dbReference type="OrthoDB" id="245177at2"/>
<dbReference type="Pfam" id="PF18330">
    <property type="entry name" value="Lig_C"/>
    <property type="match status" value="1"/>
</dbReference>
<dbReference type="Gene3D" id="3.30.70.2160">
    <property type="match status" value="1"/>
</dbReference>
<dbReference type="GO" id="GO:0016874">
    <property type="term" value="F:ligase activity"/>
    <property type="evidence" value="ECO:0007669"/>
    <property type="project" value="UniProtKB-KW"/>
</dbReference>
<evidence type="ECO:0000259" key="1">
    <source>
        <dbReference type="Pfam" id="PF09414"/>
    </source>
</evidence>
<dbReference type="PRINTS" id="PR01048">
    <property type="entry name" value="Y414FAMILY"/>
</dbReference>
<feature type="domain" description="RNA ligase" evidence="1">
    <location>
        <begin position="72"/>
        <end position="227"/>
    </location>
</feature>
<dbReference type="Pfam" id="PF09414">
    <property type="entry name" value="RNA_ligase"/>
    <property type="match status" value="1"/>
</dbReference>
<dbReference type="SUPFAM" id="SSF56091">
    <property type="entry name" value="DNA ligase/mRNA capping enzyme, catalytic domain"/>
    <property type="match status" value="1"/>
</dbReference>
<protein>
    <submittedName>
        <fullName evidence="3">RNA ligase</fullName>
    </submittedName>
</protein>
<comment type="caution">
    <text evidence="3">The sequence shown here is derived from an EMBL/GenBank/DDBJ whole genome shotgun (WGS) entry which is preliminary data.</text>
</comment>
<feature type="domain" description="RNA ligase Pab1020 C-terminal" evidence="2">
    <location>
        <begin position="243"/>
        <end position="362"/>
    </location>
</feature>
<gene>
    <name evidence="3" type="ORF">A7Q10_06935</name>
</gene>
<dbReference type="InterPro" id="IPR041596">
    <property type="entry name" value="Lig_Pab1020_C"/>
</dbReference>
<keyword evidence="4" id="KW-1185">Reference proteome</keyword>
<organism evidence="3 4">
    <name type="scientific">Methylacidiphilum caldifontis</name>
    <dbReference type="NCBI Taxonomy" id="2795386"/>
    <lineage>
        <taxon>Bacteria</taxon>
        <taxon>Pseudomonadati</taxon>
        <taxon>Verrucomicrobiota</taxon>
        <taxon>Methylacidiphilae</taxon>
        <taxon>Methylacidiphilales</taxon>
        <taxon>Methylacidiphilaceae</taxon>
        <taxon>Methylacidiphilum (ex Ratnadevi et al. 2023)</taxon>
    </lineage>
</organism>
<dbReference type="Proteomes" id="UP000297713">
    <property type="component" value="Unassembled WGS sequence"/>
</dbReference>
<dbReference type="InterPro" id="IPR021122">
    <property type="entry name" value="RNA_ligase_dom_REL/Rnl2"/>
</dbReference>
<evidence type="ECO:0000313" key="4">
    <source>
        <dbReference type="Proteomes" id="UP000297713"/>
    </source>
</evidence>